<dbReference type="EMBL" id="JBBUKT010000003">
    <property type="protein sequence ID" value="MEK7950528.1"/>
    <property type="molecule type" value="Genomic_DNA"/>
</dbReference>
<evidence type="ECO:0000313" key="3">
    <source>
        <dbReference type="Proteomes" id="UP001371305"/>
    </source>
</evidence>
<feature type="transmembrane region" description="Helical" evidence="1">
    <location>
        <begin position="514"/>
        <end position="531"/>
    </location>
</feature>
<reference evidence="2 3" key="1">
    <citation type="submission" date="2024-04" db="EMBL/GenBank/DDBJ databases">
        <title>Luteolibacter sp. isolated from soil.</title>
        <authorList>
            <person name="An J."/>
        </authorList>
    </citation>
    <scope>NUCLEOTIDE SEQUENCE [LARGE SCALE GENOMIC DNA]</scope>
    <source>
        <strain evidence="2 3">Y139</strain>
    </source>
</reference>
<organism evidence="2 3">
    <name type="scientific">Luteolibacter soli</name>
    <dbReference type="NCBI Taxonomy" id="3135280"/>
    <lineage>
        <taxon>Bacteria</taxon>
        <taxon>Pseudomonadati</taxon>
        <taxon>Verrucomicrobiota</taxon>
        <taxon>Verrucomicrobiia</taxon>
        <taxon>Verrucomicrobiales</taxon>
        <taxon>Verrucomicrobiaceae</taxon>
        <taxon>Luteolibacter</taxon>
    </lineage>
</organism>
<sequence length="729" mass="81078">MELDPNQRAFVNAVMLPLGDDPPRRELLEEAVALSSTLPSQAIGDDALTAAERMKQTSRCFRLRHRILPLVWTATIVAVAWFAIAGPGARKSLWDIWEVNQVANAVSTVCCSHEGVPRFPNLLFPRERDSGKQFLEHIAQDVPAAQCSLLIGEPAEPDPVLKWRRVWDRNPHDPAHYFAYALAHRKELGTWPENFVETGEELDPSNGWFRLIAGASQSKTSVGEPPAPKITRAERLAAREKGLPPPQTPKPTKPQRQVIDPVGFQQGWQSLNDALSMPRWHDYRSELNAIRVAAVPPPDDFAAWSRGMYFSIFQPEDNMPDWLELKSYHEGLRLAAEEVSKAGDSERLAALDALQRKFVHKLGTTLRSELMEPIMIRATALSGGRTLEKAWTAIGDASRAKRWKDFAEAIDPKLNPKFSPTPEMLGENRGSNMVIQGLIYMTSYQSPESALPTEADLRGGRLAEYAVYERLMMHGIALLLLLALGFLLLTPLLQRKEIGPLGSRLAGLLDNRDRLLILTIGVILPTVVYLLSTRLPWLGARDISISAIGFFLWIGQSVAFVVSVLLGTLQATRRRLGRRGAVLSLGWVGPDPGRLSFPAALAIMPLAAILPLCMHWWPNALAMAAIAAGCLLAFPLVWLVVQAGGCFNGPQARKLHRSVLLHAVRPFIAIALILPALAIPWVHAEERAWTREIRFESLADTSFFGSRLEREYGDWIVREILTELDTLEK</sequence>
<comment type="caution">
    <text evidence="2">The sequence shown here is derived from an EMBL/GenBank/DDBJ whole genome shotgun (WGS) entry which is preliminary data.</text>
</comment>
<proteinExistence type="predicted"/>
<keyword evidence="1" id="KW-0472">Membrane</keyword>
<dbReference type="RefSeq" id="WP_341404136.1">
    <property type="nucleotide sequence ID" value="NZ_JBBUKT010000003.1"/>
</dbReference>
<feature type="transmembrane region" description="Helical" evidence="1">
    <location>
        <begin position="67"/>
        <end position="84"/>
    </location>
</feature>
<protein>
    <submittedName>
        <fullName evidence="2">Uncharacterized protein</fullName>
    </submittedName>
</protein>
<feature type="transmembrane region" description="Helical" evidence="1">
    <location>
        <begin position="659"/>
        <end position="682"/>
    </location>
</feature>
<feature type="transmembrane region" description="Helical" evidence="1">
    <location>
        <begin position="623"/>
        <end position="647"/>
    </location>
</feature>
<evidence type="ECO:0000256" key="1">
    <source>
        <dbReference type="SAM" id="Phobius"/>
    </source>
</evidence>
<gene>
    <name evidence="2" type="ORF">WKV53_08480</name>
</gene>
<feature type="transmembrane region" description="Helical" evidence="1">
    <location>
        <begin position="543"/>
        <end position="569"/>
    </location>
</feature>
<feature type="transmembrane region" description="Helical" evidence="1">
    <location>
        <begin position="595"/>
        <end position="617"/>
    </location>
</feature>
<keyword evidence="3" id="KW-1185">Reference proteome</keyword>
<feature type="transmembrane region" description="Helical" evidence="1">
    <location>
        <begin position="471"/>
        <end position="493"/>
    </location>
</feature>
<keyword evidence="1" id="KW-0812">Transmembrane</keyword>
<evidence type="ECO:0000313" key="2">
    <source>
        <dbReference type="EMBL" id="MEK7950528.1"/>
    </source>
</evidence>
<accession>A0ABU9ASI8</accession>
<dbReference type="Proteomes" id="UP001371305">
    <property type="component" value="Unassembled WGS sequence"/>
</dbReference>
<keyword evidence="1" id="KW-1133">Transmembrane helix</keyword>
<name>A0ABU9ASI8_9BACT</name>